<organism evidence="1 2">
    <name type="scientific">Phormidium yuhuli AB48</name>
    <dbReference type="NCBI Taxonomy" id="2940671"/>
    <lineage>
        <taxon>Bacteria</taxon>
        <taxon>Bacillati</taxon>
        <taxon>Cyanobacteriota</taxon>
        <taxon>Cyanophyceae</taxon>
        <taxon>Oscillatoriophycideae</taxon>
        <taxon>Oscillatoriales</taxon>
        <taxon>Oscillatoriaceae</taxon>
        <taxon>Phormidium</taxon>
        <taxon>Phormidium yuhuli</taxon>
    </lineage>
</organism>
<dbReference type="RefSeq" id="WP_252664678.1">
    <property type="nucleotide sequence ID" value="NZ_CP098611.1"/>
</dbReference>
<name>A0ABY5AU23_9CYAN</name>
<reference evidence="1" key="1">
    <citation type="submission" date="2022-06" db="EMBL/GenBank/DDBJ databases">
        <title>Genome sequence of Phormidium yuhuli AB48 isolated from an industrial photobioreactor environment.</title>
        <authorList>
            <person name="Qiu Y."/>
            <person name="Noonan A.J.C."/>
            <person name="Dofher K."/>
            <person name="Koch M."/>
            <person name="Kieft B."/>
            <person name="Lin X."/>
            <person name="Ziels R.M."/>
            <person name="Hallam S.J."/>
        </authorList>
    </citation>
    <scope>NUCLEOTIDE SEQUENCE</scope>
    <source>
        <strain evidence="1">AB48</strain>
    </source>
</reference>
<evidence type="ECO:0000313" key="2">
    <source>
        <dbReference type="Proteomes" id="UP001056708"/>
    </source>
</evidence>
<dbReference type="Proteomes" id="UP001056708">
    <property type="component" value="Chromosome"/>
</dbReference>
<gene>
    <name evidence="1" type="ORF">NEA10_07355</name>
</gene>
<dbReference type="EMBL" id="CP098611">
    <property type="protein sequence ID" value="USR92525.1"/>
    <property type="molecule type" value="Genomic_DNA"/>
</dbReference>
<sequence length="54" mass="6413">MEPMVEAIAQYYHDDPAPLPWLKQAFPAAQREWVRRIVARVIDRIYSNDIDEPM</sequence>
<accession>A0ABY5AU23</accession>
<protein>
    <submittedName>
        <fullName evidence="1">Uncharacterized protein</fullName>
    </submittedName>
</protein>
<keyword evidence="2" id="KW-1185">Reference proteome</keyword>
<evidence type="ECO:0000313" key="1">
    <source>
        <dbReference type="EMBL" id="USR92525.1"/>
    </source>
</evidence>
<proteinExistence type="predicted"/>